<keyword evidence="1" id="KW-0175">Coiled coil</keyword>
<reference evidence="2 3" key="1">
    <citation type="journal article" date="2019" name="Sci. Rep.">
        <title>Orb-weaving spider Araneus ventricosus genome elucidates the spidroin gene catalogue.</title>
        <authorList>
            <person name="Kono N."/>
            <person name="Nakamura H."/>
            <person name="Ohtoshi R."/>
            <person name="Moran D.A.P."/>
            <person name="Shinohara A."/>
            <person name="Yoshida Y."/>
            <person name="Fujiwara M."/>
            <person name="Mori M."/>
            <person name="Tomita M."/>
            <person name="Arakawa K."/>
        </authorList>
    </citation>
    <scope>NUCLEOTIDE SEQUENCE [LARGE SCALE GENOMIC DNA]</scope>
</reference>
<evidence type="ECO:0000256" key="1">
    <source>
        <dbReference type="SAM" id="Coils"/>
    </source>
</evidence>
<comment type="caution">
    <text evidence="2">The sequence shown here is derived from an EMBL/GenBank/DDBJ whole genome shotgun (WGS) entry which is preliminary data.</text>
</comment>
<dbReference type="InterPro" id="IPR001680">
    <property type="entry name" value="WD40_rpt"/>
</dbReference>
<dbReference type="InterPro" id="IPR036322">
    <property type="entry name" value="WD40_repeat_dom_sf"/>
</dbReference>
<feature type="coiled-coil region" evidence="1">
    <location>
        <begin position="655"/>
        <end position="842"/>
    </location>
</feature>
<dbReference type="AlphaFoldDB" id="A0A4Y2FY45"/>
<dbReference type="InterPro" id="IPR015943">
    <property type="entry name" value="WD40/YVTN_repeat-like_dom_sf"/>
</dbReference>
<keyword evidence="2" id="KW-0282">Flagellum</keyword>
<keyword evidence="2" id="KW-0966">Cell projection</keyword>
<dbReference type="Gene3D" id="2.130.10.10">
    <property type="entry name" value="YVTN repeat-like/Quinoprotein amine dehydrogenase"/>
    <property type="match status" value="2"/>
</dbReference>
<keyword evidence="2" id="KW-0969">Cilium</keyword>
<dbReference type="OrthoDB" id="6437041at2759"/>
<dbReference type="Proteomes" id="UP000499080">
    <property type="component" value="Unassembled WGS sequence"/>
</dbReference>
<keyword evidence="3" id="KW-1185">Reference proteome</keyword>
<dbReference type="PANTHER" id="PTHR32215:SF0">
    <property type="entry name" value="CILIA- AND FLAGELLA-ASSOCIATED PROTEIN 57"/>
    <property type="match status" value="1"/>
</dbReference>
<dbReference type="PANTHER" id="PTHR32215">
    <property type="entry name" value="CILIA- AND FLAGELLA-ASSOCIATED PROTEIN 57"/>
    <property type="match status" value="1"/>
</dbReference>
<proteinExistence type="predicted"/>
<accession>A0A4Y2FY45</accession>
<dbReference type="SMART" id="SM00320">
    <property type="entry name" value="WD40"/>
    <property type="match status" value="3"/>
</dbReference>
<protein>
    <submittedName>
        <fullName evidence="2">Cilia-and flagella-associated protein 57</fullName>
    </submittedName>
</protein>
<organism evidence="2 3">
    <name type="scientific">Araneus ventricosus</name>
    <name type="common">Orbweaver spider</name>
    <name type="synonym">Epeira ventricosa</name>
    <dbReference type="NCBI Taxonomy" id="182803"/>
    <lineage>
        <taxon>Eukaryota</taxon>
        <taxon>Metazoa</taxon>
        <taxon>Ecdysozoa</taxon>
        <taxon>Arthropoda</taxon>
        <taxon>Chelicerata</taxon>
        <taxon>Arachnida</taxon>
        <taxon>Araneae</taxon>
        <taxon>Araneomorphae</taxon>
        <taxon>Entelegynae</taxon>
        <taxon>Araneoidea</taxon>
        <taxon>Araneidae</taxon>
        <taxon>Araneus</taxon>
    </lineage>
</organism>
<dbReference type="EMBL" id="BGPR01001117">
    <property type="protein sequence ID" value="GBM45927.1"/>
    <property type="molecule type" value="Genomic_DNA"/>
</dbReference>
<evidence type="ECO:0000313" key="3">
    <source>
        <dbReference type="Proteomes" id="UP000499080"/>
    </source>
</evidence>
<gene>
    <name evidence="2" type="primary">CFAP57</name>
    <name evidence="2" type="ORF">AVEN_206469_1</name>
</gene>
<name>A0A4Y2FY45_ARAVE</name>
<dbReference type="SUPFAM" id="SSF50978">
    <property type="entry name" value="WD40 repeat-like"/>
    <property type="match status" value="1"/>
</dbReference>
<sequence>MEVPPKLSDVYGFQQSVRGGFGFSGHNTLFYLAGKQGVHHELKRDGQHFTAIPEKNEVTAAGFGSNNLLLIAVKGQKPLVSIFNLKTNGKKTLTCANKVVSNSYVWVRFSEDGLRVGALGGLPDWAFVLWNLDKKRLETVFHPFRIELRAEIYKFSFCPSDSKRVVAVGRSFLRAYRFKDDQKIQETALHELERSRQSFHCAAWVQNSCFVVVGTSNGKILVFQNMHLVQQVDIVEELERIHKGENVEDRNVTCIITTADGFLCSHGSSSVLYFKEDFKLRKVLIIPKSSKESRVVQMSLNPQEDTVGIATKDGRILTYSFSDRPHDQDCEDAFRLIQDFQHTDKVIHADTLPAVSLQASCSKSRIILRDFSTERVFLREELPAAPCSLSLCPLATTLAIGQEGIVRVCNIVLDALVETKCFEVTTHSQVSFAPGSHILAFTDNNVIRLCYSIGFKELTSFERHTGKVHILRWRNDNHLLSSDDEGAIYEWDIPRKRASWKLSVPEVVHTCIATPCKGYDVYVASADGKIRRIKDGIVLNNCSPNVTEVTAMSVIEEWLLIGTRHGKILGLNLCLSETNFQVQCQTGSIIHFAILEDAKSMMAIDEFGVASTWYFQGEKGKESLPSRAEVLIDLDKQKESIQCAEYLEEELRLCTEKTEANREKQRKQLQEVEAEAKGKYSKVEDSLKATVQKLKEELEDIKKSKEENHLNMKRLIENEKEENEKDFLQKLSEEEARLEWEKKERASFERKFQNTISQMTREKREALEDFQTKYARHQERLQRLKDALQKSEFSHQLEGAAVELSTEGNQKIEECEEEMRQKSKKLQEIKDQLQKCKESQKELGALLKVKRREETVLNERLKSTENSVMDNTRKLLAADLLLERYRMEFVNSTSECPNATALRWAMLRLYEKRVAKPAVKEESLFFTDTDPYIRFCKQRDHYENLINVVRSRTSQIKATFRENSIKLAKVRSQPLYICKQHEGLILLRTTVTRACQLLGPLSRNCHKYVPSLAAFS</sequence>
<dbReference type="InterPro" id="IPR052993">
    <property type="entry name" value="CFA-57"/>
</dbReference>
<evidence type="ECO:0000313" key="2">
    <source>
        <dbReference type="EMBL" id="GBM45927.1"/>
    </source>
</evidence>
<dbReference type="SUPFAM" id="SSF69322">
    <property type="entry name" value="Tricorn protease domain 2"/>
    <property type="match status" value="1"/>
</dbReference>